<evidence type="ECO:0000256" key="5">
    <source>
        <dbReference type="ARBA" id="ARBA00023163"/>
    </source>
</evidence>
<evidence type="ECO:0000256" key="1">
    <source>
        <dbReference type="ARBA" id="ARBA00010641"/>
    </source>
</evidence>
<dbReference type="eggNOG" id="COG1595">
    <property type="taxonomic scope" value="Bacteria"/>
</dbReference>
<dbReference type="SUPFAM" id="SSF88946">
    <property type="entry name" value="Sigma2 domain of RNA polymerase sigma factors"/>
    <property type="match status" value="1"/>
</dbReference>
<dbReference type="InterPro" id="IPR036388">
    <property type="entry name" value="WH-like_DNA-bd_sf"/>
</dbReference>
<keyword evidence="4" id="KW-0238">DNA-binding</keyword>
<dbReference type="PANTHER" id="PTHR43133:SF8">
    <property type="entry name" value="RNA POLYMERASE SIGMA FACTOR HI_1459-RELATED"/>
    <property type="match status" value="1"/>
</dbReference>
<dbReference type="Pfam" id="PF04542">
    <property type="entry name" value="Sigma70_r2"/>
    <property type="match status" value="1"/>
</dbReference>
<dbReference type="InterPro" id="IPR039425">
    <property type="entry name" value="RNA_pol_sigma-70-like"/>
</dbReference>
<dbReference type="GO" id="GO:0006352">
    <property type="term" value="P:DNA-templated transcription initiation"/>
    <property type="evidence" value="ECO:0007669"/>
    <property type="project" value="InterPro"/>
</dbReference>
<gene>
    <name evidence="8" type="ordered locus">Rumal_1424</name>
</gene>
<comment type="similarity">
    <text evidence="1">Belongs to the sigma-70 factor family. ECF subfamily.</text>
</comment>
<evidence type="ECO:0000259" key="6">
    <source>
        <dbReference type="Pfam" id="PF04542"/>
    </source>
</evidence>
<dbReference type="InterPro" id="IPR013249">
    <property type="entry name" value="RNA_pol_sigma70_r4_t2"/>
</dbReference>
<accession>E6UGA0</accession>
<dbReference type="InterPro" id="IPR007627">
    <property type="entry name" value="RNA_pol_sigma70_r2"/>
</dbReference>
<dbReference type="Gene3D" id="1.10.1740.10">
    <property type="match status" value="1"/>
</dbReference>
<evidence type="ECO:0000313" key="8">
    <source>
        <dbReference type="EMBL" id="ADU21938.1"/>
    </source>
</evidence>
<dbReference type="Proteomes" id="UP000006919">
    <property type="component" value="Chromosome"/>
</dbReference>
<evidence type="ECO:0000256" key="4">
    <source>
        <dbReference type="ARBA" id="ARBA00023125"/>
    </source>
</evidence>
<name>E6UGA0_RUMA7</name>
<dbReference type="RefSeq" id="WP_013498107.1">
    <property type="nucleotide sequence ID" value="NC_014833.1"/>
</dbReference>
<dbReference type="InterPro" id="IPR013324">
    <property type="entry name" value="RNA_pol_sigma_r3/r4-like"/>
</dbReference>
<dbReference type="InterPro" id="IPR014284">
    <property type="entry name" value="RNA_pol_sigma-70_dom"/>
</dbReference>
<keyword evidence="2" id="KW-0805">Transcription regulation</keyword>
<evidence type="ECO:0000313" key="9">
    <source>
        <dbReference type="Proteomes" id="UP000006919"/>
    </source>
</evidence>
<dbReference type="KEGG" id="ral:Rumal_1424"/>
<dbReference type="NCBIfam" id="TIGR02937">
    <property type="entry name" value="sigma70-ECF"/>
    <property type="match status" value="1"/>
</dbReference>
<protein>
    <submittedName>
        <fullName evidence="8">RNA polymerase, sigma-24 subunit, ECF subfamily</fullName>
    </submittedName>
</protein>
<organism evidence="8 9">
    <name type="scientific">Ruminococcus albus (strain ATCC 27210 / DSM 20455 / JCM 14654 / NCDO 2250 / 7)</name>
    <dbReference type="NCBI Taxonomy" id="697329"/>
    <lineage>
        <taxon>Bacteria</taxon>
        <taxon>Bacillati</taxon>
        <taxon>Bacillota</taxon>
        <taxon>Clostridia</taxon>
        <taxon>Eubacteriales</taxon>
        <taxon>Oscillospiraceae</taxon>
        <taxon>Ruminococcus</taxon>
    </lineage>
</organism>
<proteinExistence type="inferred from homology"/>
<dbReference type="STRING" id="697329.Rumal_1424"/>
<reference evidence="8 9" key="1">
    <citation type="journal article" date="2011" name="J. Bacteriol.">
        <title>Complete genome of the cellulolytic ruminal bacterium Ruminococcus albus 7.</title>
        <authorList>
            <person name="Suen G."/>
            <person name="Stevenson D.M."/>
            <person name="Bruce D.C."/>
            <person name="Chertkov O."/>
            <person name="Copeland A."/>
            <person name="Cheng J.F."/>
            <person name="Detter C."/>
            <person name="Detter J.C."/>
            <person name="Goodwin L.A."/>
            <person name="Han C.S."/>
            <person name="Hauser L.J."/>
            <person name="Ivanova N.N."/>
            <person name="Kyrpides N.C."/>
            <person name="Land M.L."/>
            <person name="Lapidus A."/>
            <person name="Lucas S."/>
            <person name="Ovchinnikova G."/>
            <person name="Pitluck S."/>
            <person name="Tapia R."/>
            <person name="Woyke T."/>
            <person name="Boyum J."/>
            <person name="Mead D."/>
            <person name="Weimer P.J."/>
        </authorList>
    </citation>
    <scope>NUCLEOTIDE SEQUENCE [LARGE SCALE GENOMIC DNA]</scope>
    <source>
        <strain evidence="9">ATCC 27210 / DSM 20455 / JCM 14654 / NCDO 2250 / 7</strain>
    </source>
</reference>
<feature type="domain" description="RNA polymerase sigma factor 70 region 4 type 2" evidence="7">
    <location>
        <begin position="104"/>
        <end position="155"/>
    </location>
</feature>
<evidence type="ECO:0000256" key="2">
    <source>
        <dbReference type="ARBA" id="ARBA00023015"/>
    </source>
</evidence>
<feature type="domain" description="RNA polymerase sigma-70 region 2" evidence="6">
    <location>
        <begin position="16"/>
        <end position="85"/>
    </location>
</feature>
<dbReference type="EMBL" id="CP002403">
    <property type="protein sequence ID" value="ADU21938.1"/>
    <property type="molecule type" value="Genomic_DNA"/>
</dbReference>
<dbReference type="Pfam" id="PF08281">
    <property type="entry name" value="Sigma70_r4_2"/>
    <property type="match status" value="1"/>
</dbReference>
<dbReference type="GO" id="GO:0003677">
    <property type="term" value="F:DNA binding"/>
    <property type="evidence" value="ECO:0007669"/>
    <property type="project" value="UniProtKB-KW"/>
</dbReference>
<dbReference type="AlphaFoldDB" id="E6UGA0"/>
<evidence type="ECO:0000259" key="7">
    <source>
        <dbReference type="Pfam" id="PF08281"/>
    </source>
</evidence>
<dbReference type="SUPFAM" id="SSF88659">
    <property type="entry name" value="Sigma3 and sigma4 domains of RNA polymerase sigma factors"/>
    <property type="match status" value="1"/>
</dbReference>
<dbReference type="PANTHER" id="PTHR43133">
    <property type="entry name" value="RNA POLYMERASE ECF-TYPE SIGMA FACTO"/>
    <property type="match status" value="1"/>
</dbReference>
<evidence type="ECO:0000256" key="3">
    <source>
        <dbReference type="ARBA" id="ARBA00023082"/>
    </source>
</evidence>
<dbReference type="OrthoDB" id="190020at2"/>
<dbReference type="GO" id="GO:0016987">
    <property type="term" value="F:sigma factor activity"/>
    <property type="evidence" value="ECO:0007669"/>
    <property type="project" value="UniProtKB-KW"/>
</dbReference>
<dbReference type="InterPro" id="IPR013325">
    <property type="entry name" value="RNA_pol_sigma_r2"/>
</dbReference>
<dbReference type="CDD" id="cd06171">
    <property type="entry name" value="Sigma70_r4"/>
    <property type="match status" value="1"/>
</dbReference>
<sequence>MPLLKSYEDEEVFERLYHQYVKLMLHTAYQILQNSEEAEDAVQTAFLRIATHFSSIEKNICPKTANQFVIIVRNIAIDIYRKKKREAVVPLLEETVSEDFRTDSLDEAMQALPQEMRDILYLHHIYGLSVKEIAKLLNLKQDAVYKRLQRAAARLKKMMEEG</sequence>
<keyword evidence="3" id="KW-0731">Sigma factor</keyword>
<dbReference type="HOGENOM" id="CLU_047691_3_2_9"/>
<keyword evidence="5" id="KW-0804">Transcription</keyword>
<dbReference type="Gene3D" id="1.10.10.10">
    <property type="entry name" value="Winged helix-like DNA-binding domain superfamily/Winged helix DNA-binding domain"/>
    <property type="match status" value="1"/>
</dbReference>